<evidence type="ECO:0000256" key="7">
    <source>
        <dbReference type="ARBA" id="ARBA00022485"/>
    </source>
</evidence>
<keyword evidence="10" id="KW-0808">Transferase</keyword>
<comment type="function">
    <text evidence="18">Member of the two-component regulatory system NreB/NreC involved in the control of dissimilatory nitrate/nitrite reduction in response to oxygen. NreB functions as a direct oxygen sensor histidine kinase which is autophosphorylated, in the absence of oxygen, probably at the conserved histidine residue, and transfers its phosphate group probably to a conserved aspartate residue of NreC. NreB/NreC activates the expression of the nitrate (narGHJI) and nitrite (nir) reductase operons, as well as the putative nitrate transporter gene narT.</text>
</comment>
<dbReference type="InterPro" id="IPR011712">
    <property type="entry name" value="Sig_transdc_His_kin_sub3_dim/P"/>
</dbReference>
<evidence type="ECO:0000313" key="23">
    <source>
        <dbReference type="EMBL" id="GAA4263111.1"/>
    </source>
</evidence>
<sequence length="526" mass="55142">MWTGLWSRFGLRTRMAASYVLVSAAAVLLVEAVVLGLAVPRILASERQADQARRAAAAAVTQDQKSKASLAAVELAAMVGQGAAVIAARDPERADGDVLTMALKTVQGDKKWFGVEQLGQQARMRRAVADPDGRLVAGDPPMGQRLPAEALRDTIGTLVIDGVPGVWATAPIQITETTGGSRRIGLAYVAIANSDKIAQSKTGDTKALGDKPEVVDHPIADRTATADGTSLVPLITPAAVALVLLLPVGALFGLLSTGRLIRRIRRLAAGTTAMAGGDLAVRIPASGRDEVGRLEDAFNTMAGRLAEAQDAQRVAAGAKARQAERARIARELHDAISQDLFSASLLAGGLRKALPEGTQLRHQATAMEESLARTMREMRAMLLELRPIALEDAGLAEAIGELCRAYEARVGVRISAEVADLPDDPAVEHAVLRMAQEALANAVRHGDPSTVDVRVEPEPARDGGGPGVAVTVRDDGLGFDPASAGERHGMGLRLMRERAAELGGIVEVHSAPGEGTTVRVRLPIGV</sequence>
<dbReference type="Pfam" id="PF07730">
    <property type="entry name" value="HisKA_3"/>
    <property type="match status" value="1"/>
</dbReference>
<dbReference type="SUPFAM" id="SSF55874">
    <property type="entry name" value="ATPase domain of HSP90 chaperone/DNA topoisomerase II/histidine kinase"/>
    <property type="match status" value="1"/>
</dbReference>
<dbReference type="EMBL" id="BAABAT010000061">
    <property type="protein sequence ID" value="GAA4263111.1"/>
    <property type="molecule type" value="Genomic_DNA"/>
</dbReference>
<organism evidence="23 24">
    <name type="scientific">Dactylosporangium darangshiense</name>
    <dbReference type="NCBI Taxonomy" id="579108"/>
    <lineage>
        <taxon>Bacteria</taxon>
        <taxon>Bacillati</taxon>
        <taxon>Actinomycetota</taxon>
        <taxon>Actinomycetes</taxon>
        <taxon>Micromonosporales</taxon>
        <taxon>Micromonosporaceae</taxon>
        <taxon>Dactylosporangium</taxon>
    </lineage>
</organism>
<evidence type="ECO:0000259" key="21">
    <source>
        <dbReference type="PROSITE" id="PS50109"/>
    </source>
</evidence>
<evidence type="ECO:0000256" key="2">
    <source>
        <dbReference type="ARBA" id="ARBA00001966"/>
    </source>
</evidence>
<feature type="transmembrane region" description="Helical" evidence="20">
    <location>
        <begin position="231"/>
        <end position="255"/>
    </location>
</feature>
<feature type="domain" description="Histidine kinase" evidence="21">
    <location>
        <begin position="327"/>
        <end position="526"/>
    </location>
</feature>
<evidence type="ECO:0000256" key="11">
    <source>
        <dbReference type="ARBA" id="ARBA00022692"/>
    </source>
</evidence>
<accession>A0ABP8DT90</accession>
<evidence type="ECO:0000256" key="4">
    <source>
        <dbReference type="ARBA" id="ARBA00004496"/>
    </source>
</evidence>
<feature type="domain" description="HAMP" evidence="22">
    <location>
        <begin position="258"/>
        <end position="310"/>
    </location>
</feature>
<keyword evidence="20" id="KW-0472">Membrane</keyword>
<comment type="catalytic activity">
    <reaction evidence="1">
        <text>ATP + protein L-histidine = ADP + protein N-phospho-L-histidine.</text>
        <dbReference type="EC" id="2.7.13.3"/>
    </reaction>
</comment>
<evidence type="ECO:0000256" key="8">
    <source>
        <dbReference type="ARBA" id="ARBA00022490"/>
    </source>
</evidence>
<evidence type="ECO:0000256" key="3">
    <source>
        <dbReference type="ARBA" id="ARBA00004370"/>
    </source>
</evidence>
<reference evidence="24" key="1">
    <citation type="journal article" date="2019" name="Int. J. Syst. Evol. Microbiol.">
        <title>The Global Catalogue of Microorganisms (GCM) 10K type strain sequencing project: providing services to taxonomists for standard genome sequencing and annotation.</title>
        <authorList>
            <consortium name="The Broad Institute Genomics Platform"/>
            <consortium name="The Broad Institute Genome Sequencing Center for Infectious Disease"/>
            <person name="Wu L."/>
            <person name="Ma J."/>
        </authorList>
    </citation>
    <scope>NUCLEOTIDE SEQUENCE [LARGE SCALE GENOMIC DNA]</scope>
    <source>
        <strain evidence="24">JCM 17441</strain>
    </source>
</reference>
<keyword evidence="7" id="KW-0004">4Fe-4S</keyword>
<dbReference type="InterPro" id="IPR005467">
    <property type="entry name" value="His_kinase_dom"/>
</dbReference>
<proteinExistence type="predicted"/>
<dbReference type="SMART" id="SM00387">
    <property type="entry name" value="HATPase_c"/>
    <property type="match status" value="1"/>
</dbReference>
<dbReference type="InterPro" id="IPR004358">
    <property type="entry name" value="Sig_transdc_His_kin-like_C"/>
</dbReference>
<dbReference type="PROSITE" id="PS50109">
    <property type="entry name" value="HIS_KIN"/>
    <property type="match status" value="1"/>
</dbReference>
<keyword evidence="16" id="KW-0902">Two-component regulatory system</keyword>
<dbReference type="EC" id="2.7.13.3" evidence="5"/>
<evidence type="ECO:0000256" key="18">
    <source>
        <dbReference type="ARBA" id="ARBA00024827"/>
    </source>
</evidence>
<dbReference type="InterPro" id="IPR050482">
    <property type="entry name" value="Sensor_HK_TwoCompSys"/>
</dbReference>
<dbReference type="CDD" id="cd16917">
    <property type="entry name" value="HATPase_UhpB-NarQ-NarX-like"/>
    <property type="match status" value="1"/>
</dbReference>
<evidence type="ECO:0000259" key="22">
    <source>
        <dbReference type="PROSITE" id="PS50885"/>
    </source>
</evidence>
<keyword evidence="15" id="KW-0408">Iron</keyword>
<dbReference type="Gene3D" id="3.30.565.10">
    <property type="entry name" value="Histidine kinase-like ATPase, C-terminal domain"/>
    <property type="match status" value="1"/>
</dbReference>
<evidence type="ECO:0000256" key="1">
    <source>
        <dbReference type="ARBA" id="ARBA00000085"/>
    </source>
</evidence>
<evidence type="ECO:0000256" key="20">
    <source>
        <dbReference type="SAM" id="Phobius"/>
    </source>
</evidence>
<evidence type="ECO:0000256" key="6">
    <source>
        <dbReference type="ARBA" id="ARBA00017322"/>
    </source>
</evidence>
<comment type="subcellular location">
    <subcellularLocation>
        <location evidence="4">Cytoplasm</location>
    </subcellularLocation>
    <subcellularLocation>
        <location evidence="3">Membrane</location>
    </subcellularLocation>
</comment>
<dbReference type="SMART" id="SM00304">
    <property type="entry name" value="HAMP"/>
    <property type="match status" value="1"/>
</dbReference>
<evidence type="ECO:0000313" key="24">
    <source>
        <dbReference type="Proteomes" id="UP001500620"/>
    </source>
</evidence>
<evidence type="ECO:0000256" key="16">
    <source>
        <dbReference type="ARBA" id="ARBA00023012"/>
    </source>
</evidence>
<keyword evidence="11 20" id="KW-0812">Transmembrane</keyword>
<dbReference type="InterPro" id="IPR036890">
    <property type="entry name" value="HATPase_C_sf"/>
</dbReference>
<evidence type="ECO:0000256" key="14">
    <source>
        <dbReference type="ARBA" id="ARBA00022989"/>
    </source>
</evidence>
<dbReference type="PANTHER" id="PTHR24421">
    <property type="entry name" value="NITRATE/NITRITE SENSOR PROTEIN NARX-RELATED"/>
    <property type="match status" value="1"/>
</dbReference>
<dbReference type="InterPro" id="IPR003660">
    <property type="entry name" value="HAMP_dom"/>
</dbReference>
<dbReference type="SUPFAM" id="SSF158472">
    <property type="entry name" value="HAMP domain-like"/>
    <property type="match status" value="1"/>
</dbReference>
<comment type="caution">
    <text evidence="23">The sequence shown here is derived from an EMBL/GenBank/DDBJ whole genome shotgun (WGS) entry which is preliminary data.</text>
</comment>
<dbReference type="Gene3D" id="6.10.340.10">
    <property type="match status" value="1"/>
</dbReference>
<evidence type="ECO:0000256" key="9">
    <source>
        <dbReference type="ARBA" id="ARBA00022553"/>
    </source>
</evidence>
<evidence type="ECO:0000256" key="12">
    <source>
        <dbReference type="ARBA" id="ARBA00022723"/>
    </source>
</evidence>
<keyword evidence="14 20" id="KW-1133">Transmembrane helix</keyword>
<dbReference type="Gene3D" id="1.20.5.1930">
    <property type="match status" value="1"/>
</dbReference>
<dbReference type="CDD" id="cd06225">
    <property type="entry name" value="HAMP"/>
    <property type="match status" value="1"/>
</dbReference>
<dbReference type="Pfam" id="PF02518">
    <property type="entry name" value="HATPase_c"/>
    <property type="match status" value="1"/>
</dbReference>
<dbReference type="InterPro" id="IPR003594">
    <property type="entry name" value="HATPase_dom"/>
</dbReference>
<keyword evidence="24" id="KW-1185">Reference proteome</keyword>
<keyword evidence="12" id="KW-0479">Metal-binding</keyword>
<evidence type="ECO:0000256" key="19">
    <source>
        <dbReference type="ARBA" id="ARBA00030800"/>
    </source>
</evidence>
<dbReference type="PROSITE" id="PS50885">
    <property type="entry name" value="HAMP"/>
    <property type="match status" value="1"/>
</dbReference>
<keyword evidence="9" id="KW-0597">Phosphoprotein</keyword>
<comment type="cofactor">
    <cofactor evidence="2">
        <name>[4Fe-4S] cluster</name>
        <dbReference type="ChEBI" id="CHEBI:49883"/>
    </cofactor>
</comment>
<evidence type="ECO:0000256" key="13">
    <source>
        <dbReference type="ARBA" id="ARBA00022777"/>
    </source>
</evidence>
<evidence type="ECO:0000256" key="5">
    <source>
        <dbReference type="ARBA" id="ARBA00012438"/>
    </source>
</evidence>
<keyword evidence="13" id="KW-0418">Kinase</keyword>
<evidence type="ECO:0000256" key="15">
    <source>
        <dbReference type="ARBA" id="ARBA00023004"/>
    </source>
</evidence>
<dbReference type="Proteomes" id="UP001500620">
    <property type="component" value="Unassembled WGS sequence"/>
</dbReference>
<name>A0ABP8DT90_9ACTN</name>
<dbReference type="PANTHER" id="PTHR24421:SF58">
    <property type="entry name" value="SIGNAL TRANSDUCTION HISTIDINE-PROTEIN KINASE_PHOSPHATASE UHPB"/>
    <property type="match status" value="1"/>
</dbReference>
<evidence type="ECO:0000256" key="17">
    <source>
        <dbReference type="ARBA" id="ARBA00023014"/>
    </source>
</evidence>
<evidence type="ECO:0000256" key="10">
    <source>
        <dbReference type="ARBA" id="ARBA00022679"/>
    </source>
</evidence>
<dbReference type="RefSeq" id="WP_345141884.1">
    <property type="nucleotide sequence ID" value="NZ_BAABAT010000061.1"/>
</dbReference>
<gene>
    <name evidence="23" type="ORF">GCM10022255_104700</name>
</gene>
<keyword evidence="8" id="KW-0963">Cytoplasm</keyword>
<dbReference type="Pfam" id="PF00672">
    <property type="entry name" value="HAMP"/>
    <property type="match status" value="1"/>
</dbReference>
<protein>
    <recommendedName>
        <fullName evidence="6">Oxygen sensor histidine kinase NreB</fullName>
        <ecNumber evidence="5">2.7.13.3</ecNumber>
    </recommendedName>
    <alternativeName>
        <fullName evidence="19">Nitrogen regulation protein B</fullName>
    </alternativeName>
</protein>
<dbReference type="PRINTS" id="PR00344">
    <property type="entry name" value="BCTRLSENSOR"/>
</dbReference>
<keyword evidence="17" id="KW-0411">Iron-sulfur</keyword>